<gene>
    <name evidence="1" type="ORF">ABXS05_34355</name>
</gene>
<evidence type="ECO:0000313" key="2">
    <source>
        <dbReference type="Proteomes" id="UP001555786"/>
    </source>
</evidence>
<proteinExistence type="predicted"/>
<name>A0ABV3PYB5_9HYPH</name>
<reference evidence="1 2" key="1">
    <citation type="submission" date="2024-07" db="EMBL/GenBank/DDBJ databases">
        <title>Description of Labrys sedimenti sp. nov., isolated from a diclofenac-degrading enrichment culture.</title>
        <authorList>
            <person name="Tancsics A."/>
            <person name="Csepanyi A."/>
        </authorList>
    </citation>
    <scope>NUCLEOTIDE SEQUENCE [LARGE SCALE GENOMIC DNA]</scope>
    <source>
        <strain evidence="1 2">LMG 23578</strain>
    </source>
</reference>
<keyword evidence="2" id="KW-1185">Reference proteome</keyword>
<protein>
    <submittedName>
        <fullName evidence="1">Uncharacterized protein</fullName>
    </submittedName>
</protein>
<comment type="caution">
    <text evidence="1">The sequence shown here is derived from an EMBL/GenBank/DDBJ whole genome shotgun (WGS) entry which is preliminary data.</text>
</comment>
<dbReference type="Proteomes" id="UP001555786">
    <property type="component" value="Unassembled WGS sequence"/>
</dbReference>
<evidence type="ECO:0000313" key="1">
    <source>
        <dbReference type="EMBL" id="MEW9310668.1"/>
    </source>
</evidence>
<dbReference type="RefSeq" id="WP_367627021.1">
    <property type="nucleotide sequence ID" value="NZ_JBFNQD010000033.1"/>
</dbReference>
<organism evidence="1 2">
    <name type="scientific">Labrys neptuniae</name>
    <dbReference type="NCBI Taxonomy" id="376174"/>
    <lineage>
        <taxon>Bacteria</taxon>
        <taxon>Pseudomonadati</taxon>
        <taxon>Pseudomonadota</taxon>
        <taxon>Alphaproteobacteria</taxon>
        <taxon>Hyphomicrobiales</taxon>
        <taxon>Xanthobacteraceae</taxon>
        <taxon>Labrys</taxon>
    </lineage>
</organism>
<sequence>MLHQSLDELRLKADILPLQSEPRLLTRAERRERWAQLLDRHDVPLIPFQRIETYSKTARGSLRVDHGPVALAYDDPVLRADGLAGDTLGDACAYFELSPGLAHRLLCDCQYRGTMTGPKVAAKLRAAEHGGIFWHVLNWAFHRNR</sequence>
<dbReference type="EMBL" id="JBFNQD010000033">
    <property type="protein sequence ID" value="MEW9310668.1"/>
    <property type="molecule type" value="Genomic_DNA"/>
</dbReference>
<accession>A0ABV3PYB5</accession>